<keyword evidence="3" id="KW-1185">Reference proteome</keyword>
<evidence type="ECO:0000259" key="1">
    <source>
        <dbReference type="Pfam" id="PF01814"/>
    </source>
</evidence>
<dbReference type="PANTHER" id="PTHR39966">
    <property type="entry name" value="BLL2471 PROTEIN-RELATED"/>
    <property type="match status" value="1"/>
</dbReference>
<organism evidence="2 3">
    <name type="scientific">Variovorax ginsengisoli</name>
    <dbReference type="NCBI Taxonomy" id="363844"/>
    <lineage>
        <taxon>Bacteria</taxon>
        <taxon>Pseudomonadati</taxon>
        <taxon>Pseudomonadota</taxon>
        <taxon>Betaproteobacteria</taxon>
        <taxon>Burkholderiales</taxon>
        <taxon>Comamonadaceae</taxon>
        <taxon>Variovorax</taxon>
    </lineage>
</organism>
<evidence type="ECO:0000313" key="3">
    <source>
        <dbReference type="Proteomes" id="UP001226867"/>
    </source>
</evidence>
<protein>
    <submittedName>
        <fullName evidence="2">Hemerythrin-like domain-containing protein</fullName>
    </submittedName>
</protein>
<proteinExistence type="predicted"/>
<dbReference type="Pfam" id="PF01814">
    <property type="entry name" value="Hemerythrin"/>
    <property type="match status" value="1"/>
</dbReference>
<dbReference type="RefSeq" id="WP_307688536.1">
    <property type="nucleotide sequence ID" value="NZ_JAUSRO010000003.1"/>
</dbReference>
<dbReference type="Proteomes" id="UP001226867">
    <property type="component" value="Unassembled WGS sequence"/>
</dbReference>
<dbReference type="Gene3D" id="1.20.120.520">
    <property type="entry name" value="nmb1532 protein domain like"/>
    <property type="match status" value="1"/>
</dbReference>
<evidence type="ECO:0000313" key="2">
    <source>
        <dbReference type="EMBL" id="MDP9898707.1"/>
    </source>
</evidence>
<name>A0ABT9S2Y0_9BURK</name>
<sequence length="194" mass="22615">MTQATVRIIRQEHAALSAMLRSIVQLLEQHRRKGTLPDFAVLRAMLFYVDEFPEKRHHRKETELLFPRLRARTPISRDLLDKLDEDHARGERRIRDVEHALLAFEMMGESRREAFEQTVGEYVDFYLGHMALEEREILPLAERVLTEDDWRDLDEAFAQNRDPLTGHVADFEYNALFTRIVNVVPAPIGLGPAL</sequence>
<dbReference type="CDD" id="cd12108">
    <property type="entry name" value="Hr-like"/>
    <property type="match status" value="1"/>
</dbReference>
<feature type="domain" description="Hemerythrin-like" evidence="1">
    <location>
        <begin position="6"/>
        <end position="141"/>
    </location>
</feature>
<gene>
    <name evidence="2" type="ORF">J2W36_000951</name>
</gene>
<dbReference type="PANTHER" id="PTHR39966:SF1">
    <property type="entry name" value="HEMERYTHRIN-LIKE DOMAIN-CONTAINING PROTEIN"/>
    <property type="match status" value="1"/>
</dbReference>
<accession>A0ABT9S2Y0</accession>
<dbReference type="EMBL" id="JAUSRO010000003">
    <property type="protein sequence ID" value="MDP9898707.1"/>
    <property type="molecule type" value="Genomic_DNA"/>
</dbReference>
<comment type="caution">
    <text evidence="2">The sequence shown here is derived from an EMBL/GenBank/DDBJ whole genome shotgun (WGS) entry which is preliminary data.</text>
</comment>
<dbReference type="InterPro" id="IPR012312">
    <property type="entry name" value="Hemerythrin-like"/>
</dbReference>
<reference evidence="2 3" key="1">
    <citation type="submission" date="2023-07" db="EMBL/GenBank/DDBJ databases">
        <title>Sorghum-associated microbial communities from plants grown in Nebraska, USA.</title>
        <authorList>
            <person name="Schachtman D."/>
        </authorList>
    </citation>
    <scope>NUCLEOTIDE SEQUENCE [LARGE SCALE GENOMIC DNA]</scope>
    <source>
        <strain evidence="2 3">DS1607</strain>
    </source>
</reference>